<evidence type="ECO:0000256" key="1">
    <source>
        <dbReference type="ARBA" id="ARBA00008857"/>
    </source>
</evidence>
<dbReference type="PANTHER" id="PTHR30349:SF41">
    <property type="entry name" value="INTEGRASE_RECOMBINASE PROTEIN MJ0367-RELATED"/>
    <property type="match status" value="1"/>
</dbReference>
<evidence type="ECO:0000259" key="6">
    <source>
        <dbReference type="PROSITE" id="PS51898"/>
    </source>
</evidence>
<comment type="similarity">
    <text evidence="1">Belongs to the 'phage' integrase family.</text>
</comment>
<evidence type="ECO:0000256" key="3">
    <source>
        <dbReference type="ARBA" id="ARBA00023125"/>
    </source>
</evidence>
<evidence type="ECO:0008006" key="10">
    <source>
        <dbReference type="Google" id="ProtNLM"/>
    </source>
</evidence>
<keyword evidence="2" id="KW-0229">DNA integration</keyword>
<dbReference type="Gene3D" id="1.10.150.130">
    <property type="match status" value="1"/>
</dbReference>
<evidence type="ECO:0000259" key="7">
    <source>
        <dbReference type="PROSITE" id="PS51900"/>
    </source>
</evidence>
<dbReference type="Pfam" id="PF00589">
    <property type="entry name" value="Phage_integrase"/>
    <property type="match status" value="1"/>
</dbReference>
<keyword evidence="9" id="KW-1185">Reference proteome</keyword>
<dbReference type="GO" id="GO:0006310">
    <property type="term" value="P:DNA recombination"/>
    <property type="evidence" value="ECO:0007669"/>
    <property type="project" value="UniProtKB-KW"/>
</dbReference>
<sequence length="477" mass="53418">MTDLTLTNADLDELARRWFAKVMEGWENHNMLLSKGQGIYQKGDTSLADPVAHDKAILAGFVGRAQKALANNDFLPVENIADGVLRDAGLALDPKSTAYVRLCRGLLRAQVEYFRLAEAWRGGDFSVTPADPLFAQPVTPARPVREEPKENPRTKSMPLSELVETFIATKIRDGVWKEATQRNSPRKLRLFAETLNNKPVDLVTRDDIRDWRDTLDDLDLASNTMRQHFSVIGSLFNWAKQEGKASVENPTKGLAPKGEKGTREAFTPDDLKTLFHSPLYTGHWRADRRDRPGTELVKDHKFWLPLVALHSGLRVEEAAKLTLADLREVDGVWCFCVAKAKTDAGNRIVPVHPRLVRLGLLEHRAEVERSKGTQLWPELRKGSEGRFSQSFVQWWSQFRHLVGLDRDGLVFHSFRHTFISTLLNAGVAYTTVQQLAGHALSGVTGGTYGGKLLTPADRLEAFRELDFGVDLSHLASS</sequence>
<proteinExistence type="inferred from homology"/>
<reference evidence="8 9" key="1">
    <citation type="submission" date="2018-12" db="EMBL/GenBank/DDBJ databases">
        <authorList>
            <person name="Yang Y."/>
        </authorList>
    </citation>
    <scope>NUCLEOTIDE SEQUENCE [LARGE SCALE GENOMIC DNA]</scope>
    <source>
        <strain evidence="8 9">GSF71</strain>
    </source>
</reference>
<keyword evidence="3 5" id="KW-0238">DNA-binding</keyword>
<evidence type="ECO:0000313" key="8">
    <source>
        <dbReference type="EMBL" id="RUQ75783.1"/>
    </source>
</evidence>
<evidence type="ECO:0000256" key="4">
    <source>
        <dbReference type="ARBA" id="ARBA00023172"/>
    </source>
</evidence>
<dbReference type="RefSeq" id="WP_126994083.1">
    <property type="nucleotide sequence ID" value="NZ_JBNPXW010000001.1"/>
</dbReference>
<dbReference type="InterPro" id="IPR002104">
    <property type="entry name" value="Integrase_catalytic"/>
</dbReference>
<dbReference type="SUPFAM" id="SSF56349">
    <property type="entry name" value="DNA breaking-rejoining enzymes"/>
    <property type="match status" value="1"/>
</dbReference>
<keyword evidence="4" id="KW-0233">DNA recombination</keyword>
<dbReference type="EMBL" id="RZIJ01000001">
    <property type="protein sequence ID" value="RUQ75783.1"/>
    <property type="molecule type" value="Genomic_DNA"/>
</dbReference>
<feature type="domain" description="Tyr recombinase" evidence="6">
    <location>
        <begin position="261"/>
        <end position="463"/>
    </location>
</feature>
<dbReference type="PROSITE" id="PS51900">
    <property type="entry name" value="CB"/>
    <property type="match status" value="1"/>
</dbReference>
<name>A0A3S1CJM3_9PROT</name>
<dbReference type="OrthoDB" id="9784724at2"/>
<accession>A0A3S1CJM3</accession>
<evidence type="ECO:0000256" key="5">
    <source>
        <dbReference type="PROSITE-ProRule" id="PRU01248"/>
    </source>
</evidence>
<dbReference type="Gene3D" id="1.10.443.10">
    <property type="entry name" value="Intergrase catalytic core"/>
    <property type="match status" value="1"/>
</dbReference>
<dbReference type="Proteomes" id="UP000280346">
    <property type="component" value="Unassembled WGS sequence"/>
</dbReference>
<evidence type="ECO:0000313" key="9">
    <source>
        <dbReference type="Proteomes" id="UP000280346"/>
    </source>
</evidence>
<dbReference type="PANTHER" id="PTHR30349">
    <property type="entry name" value="PHAGE INTEGRASE-RELATED"/>
    <property type="match status" value="1"/>
</dbReference>
<protein>
    <recommendedName>
        <fullName evidence="10">Site-specific integrase</fullName>
    </recommendedName>
</protein>
<comment type="caution">
    <text evidence="8">The sequence shown here is derived from an EMBL/GenBank/DDBJ whole genome shotgun (WGS) entry which is preliminary data.</text>
</comment>
<evidence type="ECO:0000256" key="2">
    <source>
        <dbReference type="ARBA" id="ARBA00022908"/>
    </source>
</evidence>
<dbReference type="InterPro" id="IPR044068">
    <property type="entry name" value="CB"/>
</dbReference>
<dbReference type="CDD" id="cd01184">
    <property type="entry name" value="INT_C_like_1"/>
    <property type="match status" value="1"/>
</dbReference>
<dbReference type="InterPro" id="IPR013762">
    <property type="entry name" value="Integrase-like_cat_sf"/>
</dbReference>
<dbReference type="InterPro" id="IPR011010">
    <property type="entry name" value="DNA_brk_join_enz"/>
</dbReference>
<gene>
    <name evidence="8" type="ORF">EJ913_01335</name>
</gene>
<organism evidence="8 9">
    <name type="scientific">Azospirillum doebereinerae</name>
    <dbReference type="NCBI Taxonomy" id="92933"/>
    <lineage>
        <taxon>Bacteria</taxon>
        <taxon>Pseudomonadati</taxon>
        <taxon>Pseudomonadota</taxon>
        <taxon>Alphaproteobacteria</taxon>
        <taxon>Rhodospirillales</taxon>
        <taxon>Azospirillaceae</taxon>
        <taxon>Azospirillum</taxon>
    </lineage>
</organism>
<dbReference type="InterPro" id="IPR050090">
    <property type="entry name" value="Tyrosine_recombinase_XerCD"/>
</dbReference>
<feature type="domain" description="Core-binding (CB)" evidence="7">
    <location>
        <begin position="157"/>
        <end position="240"/>
    </location>
</feature>
<dbReference type="InterPro" id="IPR010998">
    <property type="entry name" value="Integrase_recombinase_N"/>
</dbReference>
<dbReference type="GO" id="GO:0015074">
    <property type="term" value="P:DNA integration"/>
    <property type="evidence" value="ECO:0007669"/>
    <property type="project" value="UniProtKB-KW"/>
</dbReference>
<dbReference type="GO" id="GO:0003677">
    <property type="term" value="F:DNA binding"/>
    <property type="evidence" value="ECO:0007669"/>
    <property type="project" value="UniProtKB-UniRule"/>
</dbReference>
<dbReference type="AlphaFoldDB" id="A0A3S1CJM3"/>
<dbReference type="PROSITE" id="PS51898">
    <property type="entry name" value="TYR_RECOMBINASE"/>
    <property type="match status" value="1"/>
</dbReference>